<dbReference type="InterPro" id="IPR013783">
    <property type="entry name" value="Ig-like_fold"/>
</dbReference>
<evidence type="ECO:0008006" key="3">
    <source>
        <dbReference type="Google" id="ProtNLM"/>
    </source>
</evidence>
<keyword evidence="2" id="KW-1185">Reference proteome</keyword>
<reference evidence="1" key="1">
    <citation type="submission" date="2018-02" db="EMBL/GenBank/DDBJ databases">
        <authorList>
            <person name="Miller M."/>
            <person name="Deiulio A."/>
            <person name="Douthitt C."/>
            <person name="McMahon J."/>
            <person name="Holland C."/>
            <person name="Wiersma-Koch H."/>
            <person name="Turechek W."/>
            <person name="D'Elia T."/>
        </authorList>
    </citation>
    <scope>NUCLEOTIDE SEQUENCE [LARGE SCALE GENOMIC DNA]</scope>
</reference>
<sequence>MSQLPDHSSRIICSELGFPYPFQVSVAPAKMVFGNVILTRSSVPRTIVVTNVGTNPVRIGEIVASGSFTATSDAPAYLNPGQHFLIDLVFRPRNEGISVGGLYVNTNGAQGTEYTSLMGYGYVEGTDPGGGEGGNPGGGSVLPRYWAFLGDGETTGFPIDGADAYDKLLYDTYIENTPGQKDYVGVNPVDFTIDPPIDGASPMIRFLVPVEDNAAGYTILRGYAKVYETPKPIETVAPGIDTTVTENNTIIDRTKQNTILVINSFGPITVRIRNKTGDDTKDWKNGEFFSVLQRGPGAVTLAMENPGQGQLYPAEGFIATTRGQDCVMSATCFNADGNQWVISGDMYREVASADVMQIELIDRSVASTAGITVGTKKDSYTLPYSMKLDAVVNAGLTGSLSDPQTDGTILTMDILRNGVSILTNKLTIDNNETTSTTATTPVSYAAGGDVLNKGDVISLSVTQVGNGTGRALRAYLLGQRLVE</sequence>
<name>A0A2P1JUZ3_9CAUD</name>
<evidence type="ECO:0000313" key="1">
    <source>
        <dbReference type="EMBL" id="AVO23168.1"/>
    </source>
</evidence>
<dbReference type="Gene3D" id="2.60.40.10">
    <property type="entry name" value="Immunoglobulins"/>
    <property type="match status" value="1"/>
</dbReference>
<gene>
    <name evidence="1" type="ORF">RIVERRIDER_87</name>
</gene>
<proteinExistence type="predicted"/>
<accession>A0A2P1JUZ3</accession>
<protein>
    <recommendedName>
        <fullName evidence="3">Tail fiber protein</fullName>
    </recommendedName>
</protein>
<evidence type="ECO:0000313" key="2">
    <source>
        <dbReference type="Proteomes" id="UP000241502"/>
    </source>
</evidence>
<dbReference type="EMBL" id="MG983743">
    <property type="protein sequence ID" value="AVO23168.1"/>
    <property type="molecule type" value="Genomic_DNA"/>
</dbReference>
<organism evidence="1 2">
    <name type="scientific">Xanthomonas phage RiverRider</name>
    <dbReference type="NCBI Taxonomy" id="2108116"/>
    <lineage>
        <taxon>Viruses</taxon>
        <taxon>Duplodnaviria</taxon>
        <taxon>Heunggongvirae</taxon>
        <taxon>Uroviricota</taxon>
        <taxon>Caudoviricetes</taxon>
        <taxon>Schitoviridae</taxon>
        <taxon>Riverridervirus</taxon>
        <taxon>Riverridervirus riverrider</taxon>
    </lineage>
</organism>
<dbReference type="Proteomes" id="UP000241502">
    <property type="component" value="Segment"/>
</dbReference>